<dbReference type="SMART" id="SM00487">
    <property type="entry name" value="DEXDc"/>
    <property type="match status" value="1"/>
</dbReference>
<dbReference type="PROSITE" id="PS51194">
    <property type="entry name" value="HELICASE_CTER"/>
    <property type="match status" value="1"/>
</dbReference>
<dbReference type="InterPro" id="IPR001650">
    <property type="entry name" value="Helicase_C-like"/>
</dbReference>
<dbReference type="InterPro" id="IPR006935">
    <property type="entry name" value="Helicase/UvrB_N"/>
</dbReference>
<dbReference type="PANTHER" id="PTHR30580:SF1">
    <property type="entry name" value="COMF OPERON PROTEIN 1"/>
    <property type="match status" value="1"/>
</dbReference>
<reference evidence="6 7" key="1">
    <citation type="journal article" date="2016" name="Front. Microbiol.">
        <title>Comprehensive Phylogenetic Analysis of Bovine Non-aureus Staphylococci Species Based on Whole-Genome Sequencing.</title>
        <authorList>
            <person name="Naushad S."/>
            <person name="Barkema H.W."/>
            <person name="Luby C."/>
            <person name="Condas L.A."/>
            <person name="Nobrega D.B."/>
            <person name="Carson D.A."/>
            <person name="De Buck J."/>
        </authorList>
    </citation>
    <scope>NUCLEOTIDE SEQUENCE [LARGE SCALE GENOMIC DNA]</scope>
    <source>
        <strain evidence="6 7">SNUC 4781</strain>
    </source>
</reference>
<dbReference type="SMART" id="SM00490">
    <property type="entry name" value="HELICc"/>
    <property type="match status" value="1"/>
</dbReference>
<dbReference type="SUPFAM" id="SSF52540">
    <property type="entry name" value="P-loop containing nucleoside triphosphate hydrolases"/>
    <property type="match status" value="1"/>
</dbReference>
<dbReference type="GO" id="GO:0006270">
    <property type="term" value="P:DNA replication initiation"/>
    <property type="evidence" value="ECO:0007669"/>
    <property type="project" value="TreeGrafter"/>
</dbReference>
<evidence type="ECO:0000313" key="6">
    <source>
        <dbReference type="EMBL" id="RIP35914.1"/>
    </source>
</evidence>
<feature type="domain" description="Helicase ATP-binding" evidence="4">
    <location>
        <begin position="115"/>
        <end position="266"/>
    </location>
</feature>
<name>A0A3A0VPY7_STAGA</name>
<protein>
    <submittedName>
        <fullName evidence="6">DEAD/DEAH box helicase</fullName>
    </submittedName>
</protein>
<evidence type="ECO:0000256" key="2">
    <source>
        <dbReference type="ARBA" id="ARBA00022840"/>
    </source>
</evidence>
<keyword evidence="3" id="KW-0238">DNA-binding</keyword>
<dbReference type="GO" id="GO:0006302">
    <property type="term" value="P:double-strand break repair"/>
    <property type="evidence" value="ECO:0007669"/>
    <property type="project" value="TreeGrafter"/>
</dbReference>
<dbReference type="GO" id="GO:0006310">
    <property type="term" value="P:DNA recombination"/>
    <property type="evidence" value="ECO:0007669"/>
    <property type="project" value="TreeGrafter"/>
</dbReference>
<evidence type="ECO:0000256" key="3">
    <source>
        <dbReference type="ARBA" id="ARBA00023125"/>
    </source>
</evidence>
<dbReference type="Gene3D" id="3.40.50.300">
    <property type="entry name" value="P-loop containing nucleotide triphosphate hydrolases"/>
    <property type="match status" value="2"/>
</dbReference>
<evidence type="ECO:0000259" key="4">
    <source>
        <dbReference type="PROSITE" id="PS51192"/>
    </source>
</evidence>
<keyword evidence="6" id="KW-0347">Helicase</keyword>
<sequence length="436" mass="50424">MKGGRFDIHYYGKLITERKLLTTESIQEITTGVCNIKGQWCCKQCETRVQQHFYTYYSDCLNKAIVYCRNCITLGKMDNHHQIYITSTSHKKSAACYQLPFDLSEQQQYASELIVTALMKRQSLLLYAVTGAGKTEMIFEAIHQARRQGLNVAIVSPRIDVIIEVSLRIQTAFKNEQIDVLYQGQKQLYDGHFVIATVHQLMRFKQHFDFIIVDEVDAFPLSMDSTLMSVIAAAQSDASSSIYMTATPTQYLLNQFNKAHIIRLPARFHQYPLPEPIFKYLRISSHKKQFKFFKQLTQQIQNQRCTLVFFYNIEMMENIYQVYRNDIENLVIVYSQDRCRMDKVADIRSGRYNVIFTTTILERGFTMANLDVIVVDSHKFSDSALIQIAGRVGRKKESPQGLVLYYHQGISMNMIKAQSAIKQMNLLALKKGWIHG</sequence>
<dbReference type="InterPro" id="IPR027417">
    <property type="entry name" value="P-loop_NTPase"/>
</dbReference>
<dbReference type="EMBL" id="QYJN01000002">
    <property type="protein sequence ID" value="RIP35914.1"/>
    <property type="molecule type" value="Genomic_DNA"/>
</dbReference>
<dbReference type="PROSITE" id="PS51192">
    <property type="entry name" value="HELICASE_ATP_BIND_1"/>
    <property type="match status" value="1"/>
</dbReference>
<keyword evidence="6" id="KW-0378">Hydrolase</keyword>
<dbReference type="InterPro" id="IPR014001">
    <property type="entry name" value="Helicase_ATP-bd"/>
</dbReference>
<proteinExistence type="predicted"/>
<dbReference type="GO" id="GO:0016787">
    <property type="term" value="F:hydrolase activity"/>
    <property type="evidence" value="ECO:0007669"/>
    <property type="project" value="InterPro"/>
</dbReference>
<dbReference type="Pfam" id="PF04851">
    <property type="entry name" value="ResIII"/>
    <property type="match status" value="1"/>
</dbReference>
<accession>A0A3A0VPY7</accession>
<dbReference type="OrthoDB" id="2077914at2"/>
<evidence type="ECO:0000313" key="7">
    <source>
        <dbReference type="Proteomes" id="UP000265541"/>
    </source>
</evidence>
<dbReference type="GO" id="GO:0043138">
    <property type="term" value="F:3'-5' DNA helicase activity"/>
    <property type="evidence" value="ECO:0007669"/>
    <property type="project" value="TreeGrafter"/>
</dbReference>
<evidence type="ECO:0000259" key="5">
    <source>
        <dbReference type="PROSITE" id="PS51194"/>
    </source>
</evidence>
<dbReference type="Proteomes" id="UP000265541">
    <property type="component" value="Unassembled WGS sequence"/>
</dbReference>
<evidence type="ECO:0000256" key="1">
    <source>
        <dbReference type="ARBA" id="ARBA00022741"/>
    </source>
</evidence>
<comment type="caution">
    <text evidence="6">The sequence shown here is derived from an EMBL/GenBank/DDBJ whole genome shotgun (WGS) entry which is preliminary data.</text>
</comment>
<keyword evidence="1" id="KW-0547">Nucleotide-binding</keyword>
<dbReference type="GO" id="GO:0003677">
    <property type="term" value="F:DNA binding"/>
    <property type="evidence" value="ECO:0007669"/>
    <property type="project" value="UniProtKB-KW"/>
</dbReference>
<organism evidence="6 7">
    <name type="scientific">Staphylococcus gallinarum</name>
    <dbReference type="NCBI Taxonomy" id="1293"/>
    <lineage>
        <taxon>Bacteria</taxon>
        <taxon>Bacillati</taxon>
        <taxon>Bacillota</taxon>
        <taxon>Bacilli</taxon>
        <taxon>Bacillales</taxon>
        <taxon>Staphylococcaceae</taxon>
        <taxon>Staphylococcus</taxon>
    </lineage>
</organism>
<dbReference type="Pfam" id="PF00271">
    <property type="entry name" value="Helicase_C"/>
    <property type="match status" value="1"/>
</dbReference>
<feature type="domain" description="Helicase C-terminal" evidence="5">
    <location>
        <begin position="295"/>
        <end position="432"/>
    </location>
</feature>
<gene>
    <name evidence="6" type="ORF">BUZ14_04480</name>
</gene>
<dbReference type="GO" id="GO:0005524">
    <property type="term" value="F:ATP binding"/>
    <property type="evidence" value="ECO:0007669"/>
    <property type="project" value="UniProtKB-KW"/>
</dbReference>
<dbReference type="PANTHER" id="PTHR30580">
    <property type="entry name" value="PRIMOSOMAL PROTEIN N"/>
    <property type="match status" value="1"/>
</dbReference>
<keyword evidence="2" id="KW-0067">ATP-binding</keyword>
<dbReference type="AlphaFoldDB" id="A0A3A0VPY7"/>